<evidence type="ECO:0000313" key="2">
    <source>
        <dbReference type="Proteomes" id="UP000031866"/>
    </source>
</evidence>
<organism evidence="1 2">
    <name type="scientific">Clostridium beijerinckii</name>
    <name type="common">Clostridium MP</name>
    <dbReference type="NCBI Taxonomy" id="1520"/>
    <lineage>
        <taxon>Bacteria</taxon>
        <taxon>Bacillati</taxon>
        <taxon>Bacillota</taxon>
        <taxon>Clostridia</taxon>
        <taxon>Eubacteriales</taxon>
        <taxon>Clostridiaceae</taxon>
        <taxon>Clostridium</taxon>
    </lineage>
</organism>
<accession>A0A0B5QPS0</accession>
<dbReference type="InterPro" id="IPR046557">
    <property type="entry name" value="DUF6711"/>
</dbReference>
<name>A0A0B5QPS0_CLOBE</name>
<evidence type="ECO:0008006" key="3">
    <source>
        <dbReference type="Google" id="ProtNLM"/>
    </source>
</evidence>
<evidence type="ECO:0000313" key="1">
    <source>
        <dbReference type="EMBL" id="AJG98873.1"/>
    </source>
</evidence>
<dbReference type="KEGG" id="cbei:LF65_02287"/>
<dbReference type="STRING" id="1520.LF65_02287"/>
<sequence>MLKVNGVEITAPKSYQPSLNDIDGETNRNANGELIRDRIATKRKLEMEWGPLSQDETSTLLNAVDAEFFECTFPDPKDGIITKTMYVGDRTAPAYLFDEDSQEMRWKGLKMNFIEK</sequence>
<dbReference type="AlphaFoldDB" id="A0A0B5QPS0"/>
<reference evidence="2" key="1">
    <citation type="submission" date="2014-12" db="EMBL/GenBank/DDBJ databases">
        <title>Genome sequence of Clostridium beijerinckii strain 59B.</title>
        <authorList>
            <person name="Little G.T."/>
            <person name="Minton N.P."/>
        </authorList>
    </citation>
    <scope>NUCLEOTIDE SEQUENCE [LARGE SCALE GENOMIC DNA]</scope>
    <source>
        <strain evidence="2">59B</strain>
    </source>
</reference>
<dbReference type="Pfam" id="PF20458">
    <property type="entry name" value="DUF6711"/>
    <property type="match status" value="1"/>
</dbReference>
<dbReference type="OrthoDB" id="1767129at2"/>
<proteinExistence type="predicted"/>
<gene>
    <name evidence="1" type="ORF">LF65_02287</name>
</gene>
<dbReference type="EMBL" id="CP010086">
    <property type="protein sequence ID" value="AJG98873.1"/>
    <property type="molecule type" value="Genomic_DNA"/>
</dbReference>
<protein>
    <recommendedName>
        <fullName evidence="3">Prophage protein</fullName>
    </recommendedName>
</protein>
<dbReference type="RefSeq" id="WP_041896169.1">
    <property type="nucleotide sequence ID" value="NZ_CP010086.2"/>
</dbReference>
<dbReference type="Proteomes" id="UP000031866">
    <property type="component" value="Chromosome"/>
</dbReference>